<dbReference type="OrthoDB" id="9775180at2"/>
<evidence type="ECO:0000313" key="9">
    <source>
        <dbReference type="EMBL" id="SMG26546.1"/>
    </source>
</evidence>
<dbReference type="STRING" id="561720.SAMN06275492_11152"/>
<dbReference type="NCBIfam" id="NF007039">
    <property type="entry name" value="PRK09496.3-2"/>
    <property type="match status" value="1"/>
</dbReference>
<keyword evidence="2" id="KW-0813">Transport</keyword>
<dbReference type="AlphaFoldDB" id="A0A1X7JFS8"/>
<dbReference type="InterPro" id="IPR050721">
    <property type="entry name" value="Trk_Ktr_HKT_K-transport"/>
</dbReference>
<evidence type="ECO:0000256" key="3">
    <source>
        <dbReference type="ARBA" id="ARBA00022538"/>
    </source>
</evidence>
<dbReference type="NCBIfam" id="NF007031">
    <property type="entry name" value="PRK09496.1-2"/>
    <property type="match status" value="1"/>
</dbReference>
<keyword evidence="10" id="KW-1185">Reference proteome</keyword>
<dbReference type="InterPro" id="IPR003148">
    <property type="entry name" value="RCK_N"/>
</dbReference>
<keyword evidence="4" id="KW-0630">Potassium</keyword>
<evidence type="ECO:0000256" key="1">
    <source>
        <dbReference type="ARBA" id="ARBA00017378"/>
    </source>
</evidence>
<dbReference type="RefSeq" id="WP_085544397.1">
    <property type="nucleotide sequence ID" value="NZ_FXBB01000011.1"/>
</dbReference>
<dbReference type="Proteomes" id="UP000193355">
    <property type="component" value="Unassembled WGS sequence"/>
</dbReference>
<dbReference type="Pfam" id="PF02254">
    <property type="entry name" value="TrkA_N"/>
    <property type="match status" value="2"/>
</dbReference>
<dbReference type="PRINTS" id="PR00335">
    <property type="entry name" value="KUPTAKETRKA"/>
</dbReference>
<dbReference type="EMBL" id="FXBB01000011">
    <property type="protein sequence ID" value="SMG26546.1"/>
    <property type="molecule type" value="Genomic_DNA"/>
</dbReference>
<feature type="domain" description="RCK C-terminal" evidence="8">
    <location>
        <begin position="142"/>
        <end position="226"/>
    </location>
</feature>
<feature type="domain" description="RCK N-terminal" evidence="7">
    <location>
        <begin position="1"/>
        <end position="122"/>
    </location>
</feature>
<proteinExistence type="predicted"/>
<dbReference type="Gene3D" id="3.40.50.720">
    <property type="entry name" value="NAD(P)-binding Rossmann-like Domain"/>
    <property type="match status" value="2"/>
</dbReference>
<dbReference type="InterPro" id="IPR006036">
    <property type="entry name" value="K_uptake_TrkA"/>
</dbReference>
<organism evidence="9 10">
    <name type="scientific">Dethiosulfovibrio salsuginis</name>
    <dbReference type="NCBI Taxonomy" id="561720"/>
    <lineage>
        <taxon>Bacteria</taxon>
        <taxon>Thermotogati</taxon>
        <taxon>Synergistota</taxon>
        <taxon>Synergistia</taxon>
        <taxon>Synergistales</taxon>
        <taxon>Dethiosulfovibrionaceae</taxon>
        <taxon>Dethiosulfovibrio</taxon>
    </lineage>
</organism>
<dbReference type="SUPFAM" id="SSF116726">
    <property type="entry name" value="TrkA C-terminal domain-like"/>
    <property type="match status" value="2"/>
</dbReference>
<dbReference type="InterPro" id="IPR006037">
    <property type="entry name" value="RCK_C"/>
</dbReference>
<evidence type="ECO:0000259" key="7">
    <source>
        <dbReference type="PROSITE" id="PS51201"/>
    </source>
</evidence>
<reference evidence="10" key="1">
    <citation type="submission" date="2017-04" db="EMBL/GenBank/DDBJ databases">
        <authorList>
            <person name="Varghese N."/>
            <person name="Submissions S."/>
        </authorList>
    </citation>
    <scope>NUCLEOTIDE SEQUENCE [LARGE SCALE GENOMIC DNA]</scope>
    <source>
        <strain evidence="10">USBA 82</strain>
    </source>
</reference>
<gene>
    <name evidence="9" type="ORF">SAMN06275492_11152</name>
</gene>
<evidence type="ECO:0000313" key="10">
    <source>
        <dbReference type="Proteomes" id="UP000193355"/>
    </source>
</evidence>
<feature type="domain" description="RCK C-terminal" evidence="8">
    <location>
        <begin position="372"/>
        <end position="453"/>
    </location>
</feature>
<evidence type="ECO:0000259" key="8">
    <source>
        <dbReference type="PROSITE" id="PS51202"/>
    </source>
</evidence>
<dbReference type="Pfam" id="PF02080">
    <property type="entry name" value="TrkA_C"/>
    <property type="match status" value="1"/>
</dbReference>
<dbReference type="PANTHER" id="PTHR43833">
    <property type="entry name" value="POTASSIUM CHANNEL PROTEIN 2-RELATED-RELATED"/>
    <property type="match status" value="1"/>
</dbReference>
<dbReference type="GO" id="GO:0015079">
    <property type="term" value="F:potassium ion transmembrane transporter activity"/>
    <property type="evidence" value="ECO:0007669"/>
    <property type="project" value="InterPro"/>
</dbReference>
<sequence>MKVVIVGAGNVGYTIARSLSLEGQDIVVVEKNQEVAAKLEDELDVAVVVGNGARPPVLERAGISEGCDVDFLIACTDHDEVNIMACWVAKKCGVKRAISRARGMEYTDTPQWASFLGIDVMNSPERSVARDIEDLLEVNAAVHATELFDGRAGSYAFRVETTSPILGKSLIQVGKENPDLSSVMVYVERGGKGIVPSGEWVAQEGDLCFLVSFRDMVFKIQELFHPGKDRALRRVMIVGGGKLGVHLAQRLIKSYRSIEVKIIDRNREKCIRLAEELPKVTVLWGDGTDEKLLKHEGIQDVDGFVATTDNDELNMILAILADRMNARKTVAVVRKELYSRLAEDLPIDSVVNPNDSLASVILRHVRYPESAGTLSMIDRIGAEMLEVTVPKDSPVGGKELKDIDLPKGIIFAMVKRGDSIIVPDGYLVITEGDIISVFATGDLLPKAIKILGVSQ</sequence>
<dbReference type="InterPro" id="IPR036291">
    <property type="entry name" value="NAD(P)-bd_dom_sf"/>
</dbReference>
<accession>A0A1X7JFS8</accession>
<dbReference type="InterPro" id="IPR036721">
    <property type="entry name" value="RCK_C_sf"/>
</dbReference>
<keyword evidence="5" id="KW-0520">NAD</keyword>
<dbReference type="PROSITE" id="PS51202">
    <property type="entry name" value="RCK_C"/>
    <property type="match status" value="2"/>
</dbReference>
<evidence type="ECO:0000256" key="5">
    <source>
        <dbReference type="ARBA" id="ARBA00023027"/>
    </source>
</evidence>
<protein>
    <recommendedName>
        <fullName evidence="1">Trk system potassium uptake protein TrkA</fullName>
    </recommendedName>
</protein>
<keyword evidence="3" id="KW-0633">Potassium transport</keyword>
<name>A0A1X7JFS8_9BACT</name>
<dbReference type="SUPFAM" id="SSF51735">
    <property type="entry name" value="NAD(P)-binding Rossmann-fold domains"/>
    <property type="match status" value="2"/>
</dbReference>
<dbReference type="Gene3D" id="3.30.70.1450">
    <property type="entry name" value="Regulator of K+ conductance, C-terminal domain"/>
    <property type="match status" value="2"/>
</dbReference>
<keyword evidence="6" id="KW-0406">Ion transport</keyword>
<evidence type="ECO:0000256" key="6">
    <source>
        <dbReference type="ARBA" id="ARBA00023065"/>
    </source>
</evidence>
<evidence type="ECO:0000256" key="4">
    <source>
        <dbReference type="ARBA" id="ARBA00022958"/>
    </source>
</evidence>
<dbReference type="PROSITE" id="PS51201">
    <property type="entry name" value="RCK_N"/>
    <property type="match status" value="2"/>
</dbReference>
<evidence type="ECO:0000256" key="2">
    <source>
        <dbReference type="ARBA" id="ARBA00022448"/>
    </source>
</evidence>
<dbReference type="GO" id="GO:0005886">
    <property type="term" value="C:plasma membrane"/>
    <property type="evidence" value="ECO:0007669"/>
    <property type="project" value="InterPro"/>
</dbReference>
<feature type="domain" description="RCK N-terminal" evidence="7">
    <location>
        <begin position="232"/>
        <end position="351"/>
    </location>
</feature>
<dbReference type="NCBIfam" id="NF007032">
    <property type="entry name" value="PRK09496.1-4"/>
    <property type="match status" value="1"/>
</dbReference>
<dbReference type="PANTHER" id="PTHR43833:SF5">
    <property type="entry name" value="TRK SYSTEM POTASSIUM UPTAKE PROTEIN TRKA"/>
    <property type="match status" value="1"/>
</dbReference>